<comment type="subunit">
    <text evidence="1">Interacts transiently with the RNA polymerase catalytic core formed by RpoA, RpoB, RpoC and RpoZ (2 alpha, 1 beta, 1 beta' and 1 omega subunit) to form the RNA polymerase holoenzyme that can initiate transcription.</text>
</comment>
<reference evidence="4 5" key="1">
    <citation type="submission" date="2014-04" db="EMBL/GenBank/DDBJ databases">
        <title>Aquimarina sp. 22II-S11-z7 Genome Sequencing.</title>
        <authorList>
            <person name="Lai Q."/>
        </authorList>
    </citation>
    <scope>NUCLEOTIDE SEQUENCE [LARGE SCALE GENOMIC DNA]</scope>
    <source>
        <strain evidence="4 5">22II-S11-z7</strain>
    </source>
</reference>
<evidence type="ECO:0000259" key="2">
    <source>
        <dbReference type="Pfam" id="PF04542"/>
    </source>
</evidence>
<dbReference type="InterPro" id="IPR007627">
    <property type="entry name" value="RNA_pol_sigma70_r2"/>
</dbReference>
<proteinExistence type="predicted"/>
<dbReference type="InterPro" id="IPR013324">
    <property type="entry name" value="RNA_pol_sigma_r3/r4-like"/>
</dbReference>
<gene>
    <name evidence="4" type="ORF">ATO12_21415</name>
</gene>
<keyword evidence="5" id="KW-1185">Reference proteome</keyword>
<evidence type="ECO:0000313" key="5">
    <source>
        <dbReference type="Proteomes" id="UP000023541"/>
    </source>
</evidence>
<dbReference type="RefSeq" id="WP_034243956.1">
    <property type="nucleotide sequence ID" value="NZ_AQRA01000007.1"/>
</dbReference>
<dbReference type="Pfam" id="PF04542">
    <property type="entry name" value="Sigma70_r2"/>
    <property type="match status" value="1"/>
</dbReference>
<comment type="caution">
    <text evidence="4">The sequence shown here is derived from an EMBL/GenBank/DDBJ whole genome shotgun (WGS) entry which is preliminary data.</text>
</comment>
<evidence type="ECO:0000313" key="4">
    <source>
        <dbReference type="EMBL" id="EZH72700.1"/>
    </source>
</evidence>
<dbReference type="PANTHER" id="PTHR30173">
    <property type="entry name" value="SIGMA 19 FACTOR"/>
    <property type="match status" value="1"/>
</dbReference>
<dbReference type="Proteomes" id="UP000023541">
    <property type="component" value="Unassembled WGS sequence"/>
</dbReference>
<feature type="domain" description="RNA polymerase sigma-70 region 2" evidence="2">
    <location>
        <begin position="5"/>
        <end position="68"/>
    </location>
</feature>
<dbReference type="Gene3D" id="1.10.1740.10">
    <property type="match status" value="1"/>
</dbReference>
<dbReference type="InterPro" id="IPR036388">
    <property type="entry name" value="WH-like_DNA-bd_sf"/>
</dbReference>
<dbReference type="InterPro" id="IPR013249">
    <property type="entry name" value="RNA_pol_sigma70_r4_t2"/>
</dbReference>
<dbReference type="NCBIfam" id="TIGR02937">
    <property type="entry name" value="sigma70-ECF"/>
    <property type="match status" value="1"/>
</dbReference>
<dbReference type="STRING" id="1317122.ATO12_21415"/>
<evidence type="ECO:0000256" key="1">
    <source>
        <dbReference type="ARBA" id="ARBA00011344"/>
    </source>
</evidence>
<dbReference type="Pfam" id="PF08281">
    <property type="entry name" value="Sigma70_r4_2"/>
    <property type="match status" value="1"/>
</dbReference>
<protein>
    <submittedName>
        <fullName evidence="4">Uncharacterized protein</fullName>
    </submittedName>
</protein>
<dbReference type="SUPFAM" id="SSF88946">
    <property type="entry name" value="Sigma2 domain of RNA polymerase sigma factors"/>
    <property type="match status" value="1"/>
</dbReference>
<dbReference type="OrthoDB" id="3211555at2"/>
<dbReference type="InterPro" id="IPR052704">
    <property type="entry name" value="ECF_Sigma-70_Domain"/>
</dbReference>
<feature type="domain" description="RNA polymerase sigma factor 70 region 4 type 2" evidence="3">
    <location>
        <begin position="102"/>
        <end position="149"/>
    </location>
</feature>
<dbReference type="GO" id="GO:0003677">
    <property type="term" value="F:DNA binding"/>
    <property type="evidence" value="ECO:0007669"/>
    <property type="project" value="InterPro"/>
</dbReference>
<sequence length="284" mass="32759">MFDFNTYQEFLFPFAYNILGSADDAKDAIQDALNTFISLQNKKIDNPKAYLIKSVINTSINKKNRQKKFISENITLPEPIATDTADNDLYLKDIVSYSLLILLDQLTVKERAVFVLKEAFHYSHNDIAEVLSSTPENSRKLLSRAKTKLKKPSQKNLISKTKNTEEYINNYSTAIRERDIKKLEQLFTNDITMIADGGDKIKVLRNFTYGKQNCIELILEVFNKFQSQQNARYIEVNHQPAIAYFDNDVLSSCQVFSINQDQKIFKISSVVDPEKLKNIAKKMW</sequence>
<dbReference type="eggNOG" id="COG1595">
    <property type="taxonomic scope" value="Bacteria"/>
</dbReference>
<evidence type="ECO:0000259" key="3">
    <source>
        <dbReference type="Pfam" id="PF08281"/>
    </source>
</evidence>
<dbReference type="InterPro" id="IPR032710">
    <property type="entry name" value="NTF2-like_dom_sf"/>
</dbReference>
<dbReference type="InterPro" id="IPR014284">
    <property type="entry name" value="RNA_pol_sigma-70_dom"/>
</dbReference>
<dbReference type="AlphaFoldDB" id="A0A023BRT7"/>
<dbReference type="EMBL" id="AQRA01000007">
    <property type="protein sequence ID" value="EZH72700.1"/>
    <property type="molecule type" value="Genomic_DNA"/>
</dbReference>
<dbReference type="SUPFAM" id="SSF54427">
    <property type="entry name" value="NTF2-like"/>
    <property type="match status" value="1"/>
</dbReference>
<dbReference type="Gene3D" id="1.10.10.10">
    <property type="entry name" value="Winged helix-like DNA-binding domain superfamily/Winged helix DNA-binding domain"/>
    <property type="match status" value="1"/>
</dbReference>
<organism evidence="4 5">
    <name type="scientific">Aquimarina atlantica</name>
    <dbReference type="NCBI Taxonomy" id="1317122"/>
    <lineage>
        <taxon>Bacteria</taxon>
        <taxon>Pseudomonadati</taxon>
        <taxon>Bacteroidota</taxon>
        <taxon>Flavobacteriia</taxon>
        <taxon>Flavobacteriales</taxon>
        <taxon>Flavobacteriaceae</taxon>
        <taxon>Aquimarina</taxon>
    </lineage>
</organism>
<dbReference type="GO" id="GO:0016987">
    <property type="term" value="F:sigma factor activity"/>
    <property type="evidence" value="ECO:0007669"/>
    <property type="project" value="InterPro"/>
</dbReference>
<name>A0A023BRT7_9FLAO</name>
<dbReference type="PANTHER" id="PTHR30173:SF36">
    <property type="entry name" value="ECF RNA POLYMERASE SIGMA FACTOR SIGJ"/>
    <property type="match status" value="1"/>
</dbReference>
<dbReference type="GO" id="GO:0006352">
    <property type="term" value="P:DNA-templated transcription initiation"/>
    <property type="evidence" value="ECO:0007669"/>
    <property type="project" value="InterPro"/>
</dbReference>
<accession>A0A023BRT7</accession>
<dbReference type="InterPro" id="IPR013325">
    <property type="entry name" value="RNA_pol_sigma_r2"/>
</dbReference>
<dbReference type="SUPFAM" id="SSF88659">
    <property type="entry name" value="Sigma3 and sigma4 domains of RNA polymerase sigma factors"/>
    <property type="match status" value="1"/>
</dbReference>